<dbReference type="InterPro" id="IPR012042">
    <property type="entry name" value="NeuTTM/CthTTM-like"/>
</dbReference>
<dbReference type="RefSeq" id="WP_085143630.1">
    <property type="nucleotide sequence ID" value="NZ_JACKUA010000033.1"/>
</dbReference>
<dbReference type="PANTHER" id="PTHR40114:SF1">
    <property type="entry name" value="SLR0698 PROTEIN"/>
    <property type="match status" value="1"/>
</dbReference>
<sequence length="164" mass="18059">MATEKPGTEVERKFLVEPRGLPTDVDRQAERKLVLKQGYLAVAADGSETRVRSTDDASFELTVKSAGDLVRGESTIPITREMFEALWPKSEGARIEKTRLRIPHGPHTIELDVYAGALDGLVVAEVEFTDEADAATFAVPEWFALDVTSDKAYKNKNLATKGRP</sequence>
<name>A0A1X2FFR6_9MYCO</name>
<feature type="active site" description="Proton acceptor" evidence="1">
    <location>
        <position position="39"/>
    </location>
</feature>
<dbReference type="CDD" id="cd07761">
    <property type="entry name" value="CYTH-like_CthTTM-like"/>
    <property type="match status" value="1"/>
</dbReference>
<dbReference type="Pfam" id="PF01928">
    <property type="entry name" value="CYTH"/>
    <property type="match status" value="1"/>
</dbReference>
<dbReference type="Proteomes" id="UP000193964">
    <property type="component" value="Unassembled WGS sequence"/>
</dbReference>
<dbReference type="PROSITE" id="PS51707">
    <property type="entry name" value="CYTH"/>
    <property type="match status" value="1"/>
</dbReference>
<comment type="caution">
    <text evidence="3">The sequence shown here is derived from an EMBL/GenBank/DDBJ whole genome shotgun (WGS) entry which is preliminary data.</text>
</comment>
<dbReference type="Gene3D" id="2.40.320.10">
    <property type="entry name" value="Hypothetical Protein Pfu-838710-001"/>
    <property type="match status" value="1"/>
</dbReference>
<reference evidence="3 4" key="1">
    <citation type="submission" date="2016-01" db="EMBL/GenBank/DDBJ databases">
        <title>The new phylogeny of the genus Mycobacterium.</title>
        <authorList>
            <person name="Tarcisio F."/>
            <person name="Conor M."/>
            <person name="Antonella G."/>
            <person name="Elisabetta G."/>
            <person name="Giulia F.S."/>
            <person name="Sara T."/>
            <person name="Anna F."/>
            <person name="Clotilde B."/>
            <person name="Roberto B."/>
            <person name="Veronica D.S."/>
            <person name="Fabio R."/>
            <person name="Monica P."/>
            <person name="Olivier J."/>
            <person name="Enrico T."/>
            <person name="Nicola S."/>
        </authorList>
    </citation>
    <scope>NUCLEOTIDE SEQUENCE [LARGE SCALE GENOMIC DNA]</scope>
    <source>
        <strain evidence="3 4">ATCC 700010</strain>
    </source>
</reference>
<feature type="domain" description="CYTH" evidence="2">
    <location>
        <begin position="7"/>
        <end position="159"/>
    </location>
</feature>
<gene>
    <name evidence="3" type="ORF">AWC31_18415</name>
</gene>
<protein>
    <recommendedName>
        <fullName evidence="2">CYTH domain-containing protein</fullName>
    </recommendedName>
</protein>
<dbReference type="InterPro" id="IPR023577">
    <property type="entry name" value="CYTH_domain"/>
</dbReference>
<dbReference type="PANTHER" id="PTHR40114">
    <property type="entry name" value="SLR0698 PROTEIN"/>
    <property type="match status" value="1"/>
</dbReference>
<dbReference type="InterPro" id="IPR033469">
    <property type="entry name" value="CYTH-like_dom_sf"/>
</dbReference>
<evidence type="ECO:0000259" key="2">
    <source>
        <dbReference type="PROSITE" id="PS51707"/>
    </source>
</evidence>
<dbReference type="SMART" id="SM01118">
    <property type="entry name" value="CYTH"/>
    <property type="match status" value="1"/>
</dbReference>
<dbReference type="EMBL" id="LQQA01000008">
    <property type="protein sequence ID" value="ORX17283.1"/>
    <property type="molecule type" value="Genomic_DNA"/>
</dbReference>
<dbReference type="SUPFAM" id="SSF55154">
    <property type="entry name" value="CYTH-like phosphatases"/>
    <property type="match status" value="1"/>
</dbReference>
<organism evidence="3 4">
    <name type="scientific">Mycolicibacterium wolinskyi</name>
    <dbReference type="NCBI Taxonomy" id="59750"/>
    <lineage>
        <taxon>Bacteria</taxon>
        <taxon>Bacillati</taxon>
        <taxon>Actinomycetota</taxon>
        <taxon>Actinomycetes</taxon>
        <taxon>Mycobacteriales</taxon>
        <taxon>Mycobacteriaceae</taxon>
        <taxon>Mycolicibacterium</taxon>
    </lineage>
</organism>
<dbReference type="PIRSF" id="PIRSF016487">
    <property type="entry name" value="CYTH_UCP016487"/>
    <property type="match status" value="1"/>
</dbReference>
<evidence type="ECO:0000313" key="3">
    <source>
        <dbReference type="EMBL" id="ORX17283.1"/>
    </source>
</evidence>
<dbReference type="AlphaFoldDB" id="A0A1X2FFR6"/>
<evidence type="ECO:0000256" key="1">
    <source>
        <dbReference type="PIRSR" id="PIRSR016487-1"/>
    </source>
</evidence>
<dbReference type="OrthoDB" id="9805588at2"/>
<proteinExistence type="predicted"/>
<accession>A0A1X2FFR6</accession>
<evidence type="ECO:0000313" key="4">
    <source>
        <dbReference type="Proteomes" id="UP000193964"/>
    </source>
</evidence>